<organism evidence="1 2">
    <name type="scientific">Nonomuraea roseoviolacea subsp. carminata</name>
    <dbReference type="NCBI Taxonomy" id="160689"/>
    <lineage>
        <taxon>Bacteria</taxon>
        <taxon>Bacillati</taxon>
        <taxon>Actinomycetota</taxon>
        <taxon>Actinomycetes</taxon>
        <taxon>Streptosporangiales</taxon>
        <taxon>Streptosporangiaceae</taxon>
        <taxon>Nonomuraea</taxon>
    </lineage>
</organism>
<keyword evidence="2" id="KW-1185">Reference proteome</keyword>
<evidence type="ECO:0000313" key="2">
    <source>
        <dbReference type="Proteomes" id="UP001320766"/>
    </source>
</evidence>
<comment type="caution">
    <text evidence="1">The sequence shown here is derived from an EMBL/GenBank/DDBJ whole genome shotgun (WGS) entry which is preliminary data.</text>
</comment>
<evidence type="ECO:0008006" key="3">
    <source>
        <dbReference type="Google" id="ProtNLM"/>
    </source>
</evidence>
<dbReference type="RefSeq" id="WP_253776154.1">
    <property type="nucleotide sequence ID" value="NZ_BAAAVE010000017.1"/>
</dbReference>
<reference evidence="1 2" key="1">
    <citation type="submission" date="2022-06" db="EMBL/GenBank/DDBJ databases">
        <title>Sequencing the genomes of 1000 actinobacteria strains.</title>
        <authorList>
            <person name="Klenk H.-P."/>
        </authorList>
    </citation>
    <scope>NUCLEOTIDE SEQUENCE [LARGE SCALE GENOMIC DNA]</scope>
    <source>
        <strain evidence="1 2">DSM 44170</strain>
    </source>
</reference>
<dbReference type="Proteomes" id="UP001320766">
    <property type="component" value="Unassembled WGS sequence"/>
</dbReference>
<proteinExistence type="predicted"/>
<name>A0ABT1KAK0_9ACTN</name>
<gene>
    <name evidence="1" type="ORF">HD595_006739</name>
</gene>
<sequence>MAGYVAAVTIVRAWLNSLTTTLVGPGRPIPLGVLRTHPRSPGQGAYLLLSRIGRASDLVAEDLIDSPRISASIYAGTDEAAELAAVAYANTLTALSGAPAVMGDRRCLAADDVVGPLLVDNHDSDREQWQYLVDATFFIY</sequence>
<evidence type="ECO:0000313" key="1">
    <source>
        <dbReference type="EMBL" id="MCP2350617.1"/>
    </source>
</evidence>
<accession>A0ABT1KAK0</accession>
<dbReference type="EMBL" id="JAMZEC010000001">
    <property type="protein sequence ID" value="MCP2350617.1"/>
    <property type="molecule type" value="Genomic_DNA"/>
</dbReference>
<protein>
    <recommendedName>
        <fullName evidence="3">DUF3168 domain-containing protein</fullName>
    </recommendedName>
</protein>